<comment type="subunit">
    <text evidence="7">Part of a complex composed of FtsB, FtsL and FtsQ.</text>
</comment>
<feature type="topological domain" description="Cytoplasmic" evidence="7">
    <location>
        <begin position="1"/>
        <end position="4"/>
    </location>
</feature>
<evidence type="ECO:0000313" key="8">
    <source>
        <dbReference type="EMBL" id="SFF99422.1"/>
    </source>
</evidence>
<dbReference type="HAMAP" id="MF_00599">
    <property type="entry name" value="FtsB"/>
    <property type="match status" value="1"/>
</dbReference>
<dbReference type="Pfam" id="PF04977">
    <property type="entry name" value="DivIC"/>
    <property type="match status" value="1"/>
</dbReference>
<accession>A0A1I2N6N0</accession>
<keyword evidence="6 7" id="KW-0131">Cell cycle</keyword>
<dbReference type="OrthoDB" id="7061211at2"/>
<sequence>MFRWFIALLLVILLGLQFRLWFGDANIMHILNLQKQIGEQVEENERLQMRNRQLEAEVTDLKKGLSAIEERARSDQGMVREGETFYQLVEPPSKEIEN</sequence>
<comment type="function">
    <text evidence="7">Essential cell division protein. May link together the upstream cell division proteins, which are predominantly cytoplasmic, with the downstream cell division proteins, which are predominantly periplasmic.</text>
</comment>
<evidence type="ECO:0000256" key="3">
    <source>
        <dbReference type="ARBA" id="ARBA00022692"/>
    </source>
</evidence>
<dbReference type="PANTHER" id="PTHR37485">
    <property type="entry name" value="CELL DIVISION PROTEIN FTSB"/>
    <property type="match status" value="1"/>
</dbReference>
<keyword evidence="9" id="KW-1185">Reference proteome</keyword>
<dbReference type="GO" id="GO:0005886">
    <property type="term" value="C:plasma membrane"/>
    <property type="evidence" value="ECO:0007669"/>
    <property type="project" value="UniProtKB-SubCell"/>
</dbReference>
<keyword evidence="3 7" id="KW-0812">Transmembrane</keyword>
<keyword evidence="7" id="KW-0997">Cell inner membrane</keyword>
<protein>
    <recommendedName>
        <fullName evidence="7">Cell division protein FtsB</fullName>
    </recommendedName>
</protein>
<dbReference type="GO" id="GO:0032153">
    <property type="term" value="C:cell division site"/>
    <property type="evidence" value="ECO:0007669"/>
    <property type="project" value="UniProtKB-UniRule"/>
</dbReference>
<dbReference type="GO" id="GO:0043093">
    <property type="term" value="P:FtsZ-dependent cytokinesis"/>
    <property type="evidence" value="ECO:0007669"/>
    <property type="project" value="UniProtKB-UniRule"/>
</dbReference>
<dbReference type="NCBIfam" id="NF002058">
    <property type="entry name" value="PRK00888.1"/>
    <property type="match status" value="1"/>
</dbReference>
<dbReference type="STRING" id="1045558.SAMN05216175_102330"/>
<keyword evidence="4 7" id="KW-1133">Transmembrane helix</keyword>
<comment type="subcellular location">
    <subcellularLocation>
        <location evidence="7">Cell inner membrane</location>
        <topology evidence="7">Single-pass type II membrane protein</topology>
    </subcellularLocation>
    <text evidence="7">Localizes to the division septum.</text>
</comment>
<dbReference type="AlphaFoldDB" id="A0A1I2N6N0"/>
<keyword evidence="7" id="KW-0175">Coiled coil</keyword>
<evidence type="ECO:0000256" key="5">
    <source>
        <dbReference type="ARBA" id="ARBA00023136"/>
    </source>
</evidence>
<evidence type="ECO:0000256" key="2">
    <source>
        <dbReference type="ARBA" id="ARBA00022618"/>
    </source>
</evidence>
<evidence type="ECO:0000313" key="9">
    <source>
        <dbReference type="Proteomes" id="UP000198623"/>
    </source>
</evidence>
<evidence type="ECO:0000256" key="7">
    <source>
        <dbReference type="HAMAP-Rule" id="MF_00599"/>
    </source>
</evidence>
<dbReference type="InterPro" id="IPR007060">
    <property type="entry name" value="FtsL/DivIC"/>
</dbReference>
<dbReference type="InterPro" id="IPR023081">
    <property type="entry name" value="Cell_div_FtsB"/>
</dbReference>
<evidence type="ECO:0000256" key="6">
    <source>
        <dbReference type="ARBA" id="ARBA00023306"/>
    </source>
</evidence>
<dbReference type="GO" id="GO:0030428">
    <property type="term" value="C:cell septum"/>
    <property type="evidence" value="ECO:0007669"/>
    <property type="project" value="TreeGrafter"/>
</dbReference>
<proteinExistence type="inferred from homology"/>
<keyword evidence="2 7" id="KW-0132">Cell division</keyword>
<comment type="similarity">
    <text evidence="7">Belongs to the FtsB family.</text>
</comment>
<feature type="topological domain" description="Periplasmic" evidence="7">
    <location>
        <begin position="23"/>
        <end position="98"/>
    </location>
</feature>
<gene>
    <name evidence="7" type="primary">ftsB</name>
    <name evidence="8" type="ORF">SAMN05216175_102330</name>
</gene>
<dbReference type="RefSeq" id="WP_090725013.1">
    <property type="nucleotide sequence ID" value="NZ_FOOU01000002.1"/>
</dbReference>
<evidence type="ECO:0000256" key="4">
    <source>
        <dbReference type="ARBA" id="ARBA00022989"/>
    </source>
</evidence>
<dbReference type="EMBL" id="FOOU01000002">
    <property type="protein sequence ID" value="SFF99422.1"/>
    <property type="molecule type" value="Genomic_DNA"/>
</dbReference>
<dbReference type="PANTHER" id="PTHR37485:SF1">
    <property type="entry name" value="CELL DIVISION PROTEIN FTSB"/>
    <property type="match status" value="1"/>
</dbReference>
<dbReference type="Proteomes" id="UP000198623">
    <property type="component" value="Unassembled WGS sequence"/>
</dbReference>
<keyword evidence="5 7" id="KW-0472">Membrane</keyword>
<feature type="coiled-coil region" evidence="7">
    <location>
        <begin position="30"/>
        <end position="71"/>
    </location>
</feature>
<organism evidence="8 9">
    <name type="scientific">Neptunomonas qingdaonensis</name>
    <dbReference type="NCBI Taxonomy" id="1045558"/>
    <lineage>
        <taxon>Bacteria</taxon>
        <taxon>Pseudomonadati</taxon>
        <taxon>Pseudomonadota</taxon>
        <taxon>Gammaproteobacteria</taxon>
        <taxon>Oceanospirillales</taxon>
        <taxon>Oceanospirillaceae</taxon>
        <taxon>Neptunomonas</taxon>
    </lineage>
</organism>
<evidence type="ECO:0000256" key="1">
    <source>
        <dbReference type="ARBA" id="ARBA00022475"/>
    </source>
</evidence>
<keyword evidence="1 7" id="KW-1003">Cell membrane</keyword>
<name>A0A1I2N6N0_9GAMM</name>
<reference evidence="9" key="1">
    <citation type="submission" date="2016-10" db="EMBL/GenBank/DDBJ databases">
        <authorList>
            <person name="Varghese N."/>
            <person name="Submissions S."/>
        </authorList>
    </citation>
    <scope>NUCLEOTIDE SEQUENCE [LARGE SCALE GENOMIC DNA]</scope>
    <source>
        <strain evidence="9">CGMCC 1.10971</strain>
    </source>
</reference>